<dbReference type="AlphaFoldDB" id="A0A3B6H4U6"/>
<dbReference type="Gramene" id="TraesCS3D02G445200.1">
    <property type="protein sequence ID" value="TraesCS3D02G445200.1"/>
    <property type="gene ID" value="TraesCS3D02G445200"/>
</dbReference>
<protein>
    <recommendedName>
        <fullName evidence="4">DUF247 domain-containing protein</fullName>
    </recommendedName>
</protein>
<keyword evidence="1" id="KW-1133">Transmembrane helix</keyword>
<name>A0A3B6H4U6_WHEAT</name>
<keyword evidence="1" id="KW-0812">Transmembrane</keyword>
<organism evidence="2">
    <name type="scientific">Triticum aestivum</name>
    <name type="common">Wheat</name>
    <dbReference type="NCBI Taxonomy" id="4565"/>
    <lineage>
        <taxon>Eukaryota</taxon>
        <taxon>Viridiplantae</taxon>
        <taxon>Streptophyta</taxon>
        <taxon>Embryophyta</taxon>
        <taxon>Tracheophyta</taxon>
        <taxon>Spermatophyta</taxon>
        <taxon>Magnoliopsida</taxon>
        <taxon>Liliopsida</taxon>
        <taxon>Poales</taxon>
        <taxon>Poaceae</taxon>
        <taxon>BOP clade</taxon>
        <taxon>Pooideae</taxon>
        <taxon>Triticodae</taxon>
        <taxon>Triticeae</taxon>
        <taxon>Triticinae</taxon>
        <taxon>Triticum</taxon>
    </lineage>
</organism>
<dbReference type="KEGG" id="taes:123076494"/>
<evidence type="ECO:0008006" key="4">
    <source>
        <dbReference type="Google" id="ProtNLM"/>
    </source>
</evidence>
<evidence type="ECO:0000313" key="2">
    <source>
        <dbReference type="EnsemblPlants" id="TraesCS3D02G445200.1"/>
    </source>
</evidence>
<proteinExistence type="predicted"/>
<dbReference type="InterPro" id="IPR004158">
    <property type="entry name" value="DUF247_pln"/>
</dbReference>
<reference evidence="2" key="2">
    <citation type="submission" date="2018-10" db="UniProtKB">
        <authorList>
            <consortium name="EnsemblPlants"/>
        </authorList>
    </citation>
    <scope>IDENTIFICATION</scope>
</reference>
<dbReference type="OMA" id="EVHTSAN"/>
<dbReference type="Proteomes" id="UP000019116">
    <property type="component" value="Chromosome 3D"/>
</dbReference>
<dbReference type="PANTHER" id="PTHR31170:SF25">
    <property type="entry name" value="BNAA09G04570D PROTEIN"/>
    <property type="match status" value="1"/>
</dbReference>
<accession>A0A3B6H4U6</accession>
<dbReference type="EnsemblPlants" id="TraesCS3D02G445200.1">
    <property type="protein sequence ID" value="TraesCS3D02G445200.1"/>
    <property type="gene ID" value="TraesCS3D02G445200"/>
</dbReference>
<gene>
    <name evidence="2" type="primary">LOC123076494</name>
</gene>
<keyword evidence="1" id="KW-0472">Membrane</keyword>
<keyword evidence="3" id="KW-1185">Reference proteome</keyword>
<dbReference type="PANTHER" id="PTHR31170">
    <property type="entry name" value="BNAC04G53230D PROTEIN"/>
    <property type="match status" value="1"/>
</dbReference>
<dbReference type="Pfam" id="PF03140">
    <property type="entry name" value="DUF247"/>
    <property type="match status" value="1"/>
</dbReference>
<evidence type="ECO:0000313" key="3">
    <source>
        <dbReference type="Proteomes" id="UP000019116"/>
    </source>
</evidence>
<dbReference type="RefSeq" id="XP_044354642.1">
    <property type="nucleotide sequence ID" value="XM_044498707.1"/>
</dbReference>
<sequence length="517" mass="58847">MAGEGSSSSDYELFDVDEDDDDLMLIPEHAQCIMDDPMLVGKKDNHIDRQQKQKQILEKLRTMEEKVRMAIPERPAKPPTICVVPVDLTEGNRGAYSPKVVCIGPIFDSKRKTDSMLRLEHYKWRCVRKLIIERHPGGTLESDDWSLEVHTPLLRKCTSMMMRLVPQVRASYSSLSFYEDTNGDNTSNEELAIKMLLDGCFVLHRLLKYGREANGGMDDDDWNQRLGRCWVWATVKSDLLLLNNQVPFFVVRKLLKLLRSNIDESDDILVNGGLQFFSSLHPPRLHSAPIACHDVHHLLHLFYLSIDLPLSCSHQDSACKNAALPTGQTWWVPCAKELEEAGVRLCARKHGAASFLDVRFHQGNLEIPPLQLFDYSEPLFRNLIAFEQTYPATPGRITEYAIFMDCLVKTSEDLRLLHRSGVLVNYMNGERGDAAMQFFNRLCAGVHTSAGRNYLAGVLEEVSRYQRGKWPRWRAALVSNYFTNPWVTASVFAAAILLAMTVLQTFYTVVGYYKPSK</sequence>
<reference evidence="2" key="1">
    <citation type="submission" date="2018-08" db="EMBL/GenBank/DDBJ databases">
        <authorList>
            <person name="Rossello M."/>
        </authorList>
    </citation>
    <scope>NUCLEOTIDE SEQUENCE [LARGE SCALE GENOMIC DNA]</scope>
    <source>
        <strain evidence="2">cv. Chinese Spring</strain>
    </source>
</reference>
<dbReference type="GeneID" id="123076494"/>
<evidence type="ECO:0000256" key="1">
    <source>
        <dbReference type="SAM" id="Phobius"/>
    </source>
</evidence>
<feature type="transmembrane region" description="Helical" evidence="1">
    <location>
        <begin position="486"/>
        <end position="513"/>
    </location>
</feature>